<protein>
    <submittedName>
        <fullName evidence="5">Nucleoside hydrolase</fullName>
    </submittedName>
</protein>
<keyword evidence="2 5" id="KW-0378">Hydrolase</keyword>
<accession>A0A316YWH9</accession>
<evidence type="ECO:0000313" key="6">
    <source>
        <dbReference type="Proteomes" id="UP000245768"/>
    </source>
</evidence>
<dbReference type="PROSITE" id="PS01247">
    <property type="entry name" value="IUNH"/>
    <property type="match status" value="1"/>
</dbReference>
<comment type="similarity">
    <text evidence="1">Belongs to the IUNH family.</text>
</comment>
<dbReference type="PANTHER" id="PTHR12304:SF4">
    <property type="entry name" value="URIDINE NUCLEOSIDASE"/>
    <property type="match status" value="1"/>
</dbReference>
<dbReference type="Gene3D" id="3.90.245.10">
    <property type="entry name" value="Ribonucleoside hydrolase-like"/>
    <property type="match status" value="1"/>
</dbReference>
<dbReference type="SUPFAM" id="SSF53590">
    <property type="entry name" value="Nucleoside hydrolase"/>
    <property type="match status" value="1"/>
</dbReference>
<dbReference type="PANTHER" id="PTHR12304">
    <property type="entry name" value="INOSINE-URIDINE PREFERRING NUCLEOSIDE HYDROLASE"/>
    <property type="match status" value="1"/>
</dbReference>
<gene>
    <name evidence="5" type="ORF">FA10DRAFT_298469</name>
</gene>
<dbReference type="EMBL" id="KZ819634">
    <property type="protein sequence ID" value="PWN93028.1"/>
    <property type="molecule type" value="Genomic_DNA"/>
</dbReference>
<keyword evidence="6" id="KW-1185">Reference proteome</keyword>
<dbReference type="GO" id="GO:0005829">
    <property type="term" value="C:cytosol"/>
    <property type="evidence" value="ECO:0007669"/>
    <property type="project" value="TreeGrafter"/>
</dbReference>
<organism evidence="5 6">
    <name type="scientific">Acaromyces ingoldii</name>
    <dbReference type="NCBI Taxonomy" id="215250"/>
    <lineage>
        <taxon>Eukaryota</taxon>
        <taxon>Fungi</taxon>
        <taxon>Dikarya</taxon>
        <taxon>Basidiomycota</taxon>
        <taxon>Ustilaginomycotina</taxon>
        <taxon>Exobasidiomycetes</taxon>
        <taxon>Exobasidiales</taxon>
        <taxon>Cryptobasidiaceae</taxon>
        <taxon>Acaromyces</taxon>
    </lineage>
</organism>
<evidence type="ECO:0000313" key="5">
    <source>
        <dbReference type="EMBL" id="PWN93028.1"/>
    </source>
</evidence>
<proteinExistence type="inferred from homology"/>
<evidence type="ECO:0000256" key="1">
    <source>
        <dbReference type="ARBA" id="ARBA00009176"/>
    </source>
</evidence>
<reference evidence="5 6" key="1">
    <citation type="journal article" date="2018" name="Mol. Biol. Evol.">
        <title>Broad Genomic Sampling Reveals a Smut Pathogenic Ancestry of the Fungal Clade Ustilaginomycotina.</title>
        <authorList>
            <person name="Kijpornyongpan T."/>
            <person name="Mondo S.J."/>
            <person name="Barry K."/>
            <person name="Sandor L."/>
            <person name="Lee J."/>
            <person name="Lipzen A."/>
            <person name="Pangilinan J."/>
            <person name="LaButti K."/>
            <person name="Hainaut M."/>
            <person name="Henrissat B."/>
            <person name="Grigoriev I.V."/>
            <person name="Spatafora J.W."/>
            <person name="Aime M.C."/>
        </authorList>
    </citation>
    <scope>NUCLEOTIDE SEQUENCE [LARGE SCALE GENOMIC DNA]</scope>
    <source>
        <strain evidence="5 6">MCA 4198</strain>
    </source>
</reference>
<dbReference type="Proteomes" id="UP000245768">
    <property type="component" value="Unassembled WGS sequence"/>
</dbReference>
<dbReference type="RefSeq" id="XP_025380226.1">
    <property type="nucleotide sequence ID" value="XM_025524601.1"/>
</dbReference>
<evidence type="ECO:0000256" key="3">
    <source>
        <dbReference type="ARBA" id="ARBA00023295"/>
    </source>
</evidence>
<keyword evidence="3" id="KW-0326">Glycosidase</keyword>
<dbReference type="Pfam" id="PF01156">
    <property type="entry name" value="IU_nuc_hydro"/>
    <property type="match status" value="1"/>
</dbReference>
<dbReference type="FunCoup" id="A0A316YWH9">
    <property type="interactions" value="252"/>
</dbReference>
<dbReference type="GO" id="GO:0008477">
    <property type="term" value="F:purine nucleosidase activity"/>
    <property type="evidence" value="ECO:0007669"/>
    <property type="project" value="TreeGrafter"/>
</dbReference>
<name>A0A316YWH9_9BASI</name>
<dbReference type="GO" id="GO:0006152">
    <property type="term" value="P:purine nucleoside catabolic process"/>
    <property type="evidence" value="ECO:0007669"/>
    <property type="project" value="TreeGrafter"/>
</dbReference>
<dbReference type="GeneID" id="37046517"/>
<dbReference type="STRING" id="215250.A0A316YWH9"/>
<dbReference type="InterPro" id="IPR001910">
    <property type="entry name" value="Inosine/uridine_hydrolase_dom"/>
</dbReference>
<dbReference type="InterPro" id="IPR023186">
    <property type="entry name" value="IUNH"/>
</dbReference>
<feature type="domain" description="Inosine/uridine-preferring nucleoside hydrolase" evidence="4">
    <location>
        <begin position="8"/>
        <end position="389"/>
    </location>
</feature>
<sequence>MTGEEKALWLDCDPGHDDAIALLLALFGRSSLVHPTLLGVSSVHGNNTGHNTFVNAARMLDAYGVEPGLLWRGADVPLMRDAKIDEGIHGDDGLGGVTGLGTQTDEGVQRQMYANLGPVAEKGQVVPEPDPLSLVSHLVELLKRRIRDGQGPLTIVATGPLTNVALLLKLAPPGVVQQGVDQIVLMGGAAGVPGNRTPLAEWNILVDPEAARIVFSYPLPTVMAGLNITHQALFTDTLHSQLVSLYSSSDSLIDTLASIMAFFAASYADTFGFAQGPPVHDFLAVAYVLDPTMFYAHAKPHQHTSSSSSSSVGGGSGDVARVSPKRYRVHIETNDGKACGTTIVDFYDQWAPPTESSPDQVDSEETAASWREGGRNAIVLEHVDTERLWPLFFDAVKRAQAHVQSQTNTQ</sequence>
<dbReference type="InterPro" id="IPR015910">
    <property type="entry name" value="I/U_nuclsd_hydro_CS"/>
</dbReference>
<dbReference type="GO" id="GO:0045437">
    <property type="term" value="F:uridine nucleosidase activity"/>
    <property type="evidence" value="ECO:0007669"/>
    <property type="project" value="UniProtKB-ARBA"/>
</dbReference>
<evidence type="ECO:0000256" key="2">
    <source>
        <dbReference type="ARBA" id="ARBA00022801"/>
    </source>
</evidence>
<evidence type="ECO:0000259" key="4">
    <source>
        <dbReference type="Pfam" id="PF01156"/>
    </source>
</evidence>
<dbReference type="InterPro" id="IPR036452">
    <property type="entry name" value="Ribo_hydro-like"/>
</dbReference>
<dbReference type="InParanoid" id="A0A316YWH9"/>
<dbReference type="AlphaFoldDB" id="A0A316YWH9"/>
<dbReference type="OrthoDB" id="432381at2759"/>